<dbReference type="InParanoid" id="E2A402"/>
<organism evidence="2">
    <name type="scientific">Camponotus floridanus</name>
    <name type="common">Florida carpenter ant</name>
    <dbReference type="NCBI Taxonomy" id="104421"/>
    <lineage>
        <taxon>Eukaryota</taxon>
        <taxon>Metazoa</taxon>
        <taxon>Ecdysozoa</taxon>
        <taxon>Arthropoda</taxon>
        <taxon>Hexapoda</taxon>
        <taxon>Insecta</taxon>
        <taxon>Pterygota</taxon>
        <taxon>Neoptera</taxon>
        <taxon>Endopterygota</taxon>
        <taxon>Hymenoptera</taxon>
        <taxon>Apocrita</taxon>
        <taxon>Aculeata</taxon>
        <taxon>Formicoidea</taxon>
        <taxon>Formicidae</taxon>
        <taxon>Formicinae</taxon>
        <taxon>Camponotus</taxon>
    </lineage>
</organism>
<evidence type="ECO:0000313" key="2">
    <source>
        <dbReference type="Proteomes" id="UP000000311"/>
    </source>
</evidence>
<gene>
    <name evidence="1" type="ORF">EAG_13680</name>
</gene>
<dbReference type="EMBL" id="GL436519">
    <property type="protein sequence ID" value="EFN71854.1"/>
    <property type="molecule type" value="Genomic_DNA"/>
</dbReference>
<dbReference type="Proteomes" id="UP000000311">
    <property type="component" value="Unassembled WGS sequence"/>
</dbReference>
<protein>
    <submittedName>
        <fullName evidence="1">Uncharacterized protein</fullName>
    </submittedName>
</protein>
<sequence>MLAILGNVEQKPGKRAREKVEEKVEEDLERWRRRADGRQMSRAARPCDSFNQSLGCVPLGSELTTFDHATKPRPCYIHRLVPDTRRRYRASLPATPPLDLVPWRNLDPVFSPTLLIFIAVFNRNRVAN</sequence>
<evidence type="ECO:0000313" key="1">
    <source>
        <dbReference type="EMBL" id="EFN71854.1"/>
    </source>
</evidence>
<reference evidence="1 2" key="1">
    <citation type="journal article" date="2010" name="Science">
        <title>Genomic comparison of the ants Camponotus floridanus and Harpegnathos saltator.</title>
        <authorList>
            <person name="Bonasio R."/>
            <person name="Zhang G."/>
            <person name="Ye C."/>
            <person name="Mutti N.S."/>
            <person name="Fang X."/>
            <person name="Qin N."/>
            <person name="Donahue G."/>
            <person name="Yang P."/>
            <person name="Li Q."/>
            <person name="Li C."/>
            <person name="Zhang P."/>
            <person name="Huang Z."/>
            <person name="Berger S.L."/>
            <person name="Reinberg D."/>
            <person name="Wang J."/>
            <person name="Liebig J."/>
        </authorList>
    </citation>
    <scope>NUCLEOTIDE SEQUENCE [LARGE SCALE GENOMIC DNA]</scope>
    <source>
        <strain evidence="2">C129</strain>
    </source>
</reference>
<keyword evidence="2" id="KW-1185">Reference proteome</keyword>
<proteinExistence type="predicted"/>
<dbReference type="AlphaFoldDB" id="E2A402"/>
<accession>E2A402</accession>
<name>E2A402_CAMFO</name>